<dbReference type="GO" id="GO:0005886">
    <property type="term" value="C:plasma membrane"/>
    <property type="evidence" value="ECO:0007669"/>
    <property type="project" value="UniProtKB-SubCell"/>
</dbReference>
<dbReference type="SUPFAM" id="SSF52172">
    <property type="entry name" value="CheY-like"/>
    <property type="match status" value="2"/>
</dbReference>
<evidence type="ECO:0000256" key="7">
    <source>
        <dbReference type="ARBA" id="ARBA00022777"/>
    </source>
</evidence>
<feature type="domain" description="HAMP" evidence="18">
    <location>
        <begin position="189"/>
        <end position="242"/>
    </location>
</feature>
<keyword evidence="21" id="KW-1185">Reference proteome</keyword>
<evidence type="ECO:0000256" key="10">
    <source>
        <dbReference type="ARBA" id="ARBA00064003"/>
    </source>
</evidence>
<evidence type="ECO:0000259" key="17">
    <source>
        <dbReference type="PROSITE" id="PS50110"/>
    </source>
</evidence>
<evidence type="ECO:0000313" key="20">
    <source>
        <dbReference type="EMBL" id="MBB5349131.1"/>
    </source>
</evidence>
<evidence type="ECO:0000256" key="13">
    <source>
        <dbReference type="PROSITE-ProRule" id="PRU00169"/>
    </source>
</evidence>
<keyword evidence="7 20" id="KW-0418">Kinase</keyword>
<dbReference type="PANTHER" id="PTHR45339:SF5">
    <property type="entry name" value="HISTIDINE KINASE"/>
    <property type="match status" value="1"/>
</dbReference>
<dbReference type="PROSITE" id="PS50885">
    <property type="entry name" value="HAMP"/>
    <property type="match status" value="1"/>
</dbReference>
<dbReference type="PRINTS" id="PR00344">
    <property type="entry name" value="BCTRLSENSOR"/>
</dbReference>
<evidence type="ECO:0000256" key="6">
    <source>
        <dbReference type="ARBA" id="ARBA00022741"/>
    </source>
</evidence>
<keyword evidence="9" id="KW-0902">Two-component regulatory system</keyword>
<dbReference type="InterPro" id="IPR011006">
    <property type="entry name" value="CheY-like_superfamily"/>
</dbReference>
<feature type="modified residue" description="Phosphohistidine" evidence="12">
    <location>
        <position position="857"/>
    </location>
</feature>
<dbReference type="Pfam" id="PF00072">
    <property type="entry name" value="Response_reg"/>
    <property type="match status" value="2"/>
</dbReference>
<dbReference type="EMBL" id="JACHEO010000019">
    <property type="protein sequence ID" value="MBB5349131.1"/>
    <property type="molecule type" value="Genomic_DNA"/>
</dbReference>
<dbReference type="RefSeq" id="WP_183351941.1">
    <property type="nucleotide sequence ID" value="NZ_JACHEO010000019.1"/>
</dbReference>
<dbReference type="Pfam" id="PF00512">
    <property type="entry name" value="HisKA"/>
    <property type="match status" value="1"/>
</dbReference>
<evidence type="ECO:0000256" key="15">
    <source>
        <dbReference type="SAM" id="Phobius"/>
    </source>
</evidence>
<evidence type="ECO:0000256" key="4">
    <source>
        <dbReference type="ARBA" id="ARBA00022553"/>
    </source>
</evidence>
<dbReference type="PANTHER" id="PTHR45339">
    <property type="entry name" value="HYBRID SIGNAL TRANSDUCTION HISTIDINE KINASE J"/>
    <property type="match status" value="1"/>
</dbReference>
<keyword evidence="14" id="KW-0175">Coiled coil</keyword>
<keyword evidence="20" id="KW-0238">DNA-binding</keyword>
<dbReference type="SMART" id="SM00388">
    <property type="entry name" value="HisKA"/>
    <property type="match status" value="1"/>
</dbReference>
<feature type="domain" description="Response regulatory" evidence="17">
    <location>
        <begin position="520"/>
        <end position="639"/>
    </location>
</feature>
<dbReference type="EC" id="2.7.13.3" evidence="3"/>
<evidence type="ECO:0000256" key="2">
    <source>
        <dbReference type="ARBA" id="ARBA00004370"/>
    </source>
</evidence>
<feature type="modified residue" description="4-aspartylphosphate" evidence="13">
    <location>
        <position position="574"/>
    </location>
</feature>
<dbReference type="Gene3D" id="3.40.50.2300">
    <property type="match status" value="2"/>
</dbReference>
<dbReference type="SUPFAM" id="SSF47384">
    <property type="entry name" value="Homodimeric domain of signal transducing histidine kinase"/>
    <property type="match status" value="1"/>
</dbReference>
<dbReference type="CDD" id="cd16922">
    <property type="entry name" value="HATPase_EvgS-ArcB-TorS-like"/>
    <property type="match status" value="1"/>
</dbReference>
<dbReference type="InterPro" id="IPR001789">
    <property type="entry name" value="Sig_transdc_resp-reg_receiver"/>
</dbReference>
<dbReference type="FunFam" id="3.30.565.10:FF:000010">
    <property type="entry name" value="Sensor histidine kinase RcsC"/>
    <property type="match status" value="1"/>
</dbReference>
<evidence type="ECO:0000313" key="21">
    <source>
        <dbReference type="Proteomes" id="UP000539642"/>
    </source>
</evidence>
<evidence type="ECO:0000259" key="16">
    <source>
        <dbReference type="PROSITE" id="PS50109"/>
    </source>
</evidence>
<evidence type="ECO:0000259" key="18">
    <source>
        <dbReference type="PROSITE" id="PS50885"/>
    </source>
</evidence>
<dbReference type="PROSITE" id="PS50894">
    <property type="entry name" value="HPT"/>
    <property type="match status" value="1"/>
</dbReference>
<dbReference type="Gene3D" id="6.10.340.10">
    <property type="match status" value="1"/>
</dbReference>
<feature type="domain" description="HPt" evidence="19">
    <location>
        <begin position="818"/>
        <end position="911"/>
    </location>
</feature>
<dbReference type="SUPFAM" id="SSF47226">
    <property type="entry name" value="Histidine-containing phosphotransfer domain, HPT domain"/>
    <property type="match status" value="1"/>
</dbReference>
<dbReference type="InterPro" id="IPR036890">
    <property type="entry name" value="HATPase_C_sf"/>
</dbReference>
<evidence type="ECO:0000256" key="5">
    <source>
        <dbReference type="ARBA" id="ARBA00022679"/>
    </source>
</evidence>
<dbReference type="CDD" id="cd00082">
    <property type="entry name" value="HisKA"/>
    <property type="match status" value="1"/>
</dbReference>
<evidence type="ECO:0000259" key="19">
    <source>
        <dbReference type="PROSITE" id="PS50894"/>
    </source>
</evidence>
<dbReference type="InterPro" id="IPR004358">
    <property type="entry name" value="Sig_transdc_His_kin-like_C"/>
</dbReference>
<dbReference type="PROSITE" id="PS50110">
    <property type="entry name" value="RESPONSE_REGULATORY"/>
    <property type="match status" value="2"/>
</dbReference>
<dbReference type="InterPro" id="IPR033417">
    <property type="entry name" value="CHASE8"/>
</dbReference>
<dbReference type="PROSITE" id="PS50109">
    <property type="entry name" value="HIS_KIN"/>
    <property type="match status" value="1"/>
</dbReference>
<dbReference type="InterPro" id="IPR003660">
    <property type="entry name" value="HAMP_dom"/>
</dbReference>
<feature type="coiled-coil region" evidence="14">
    <location>
        <begin position="234"/>
        <end position="268"/>
    </location>
</feature>
<dbReference type="InterPro" id="IPR005467">
    <property type="entry name" value="His_kinase_dom"/>
</dbReference>
<reference evidence="20 21" key="1">
    <citation type="submission" date="2020-08" db="EMBL/GenBank/DDBJ databases">
        <title>Genomic Encyclopedia of Type Strains, Phase IV (KMG-IV): sequencing the most valuable type-strain genomes for metagenomic binning, comparative biology and taxonomic classification.</title>
        <authorList>
            <person name="Goeker M."/>
        </authorList>
    </citation>
    <scope>NUCLEOTIDE SEQUENCE [LARGE SCALE GENOMIC DNA]</scope>
    <source>
        <strain evidence="20 21">DSM 28570</strain>
    </source>
</reference>
<dbReference type="CDD" id="cd17546">
    <property type="entry name" value="REC_hyHK_CKI1_RcsC-like"/>
    <property type="match status" value="1"/>
</dbReference>
<evidence type="ECO:0000256" key="11">
    <source>
        <dbReference type="ARBA" id="ARBA00068150"/>
    </source>
</evidence>
<protein>
    <recommendedName>
        <fullName evidence="11">Sensory/regulatory protein RpfC</fullName>
        <ecNumber evidence="3">2.7.13.3</ecNumber>
    </recommendedName>
</protein>
<dbReference type="GO" id="GO:0000155">
    <property type="term" value="F:phosphorelay sensor kinase activity"/>
    <property type="evidence" value="ECO:0007669"/>
    <property type="project" value="InterPro"/>
</dbReference>
<dbReference type="Gene3D" id="1.20.120.160">
    <property type="entry name" value="HPT domain"/>
    <property type="match status" value="1"/>
</dbReference>
<evidence type="ECO:0000256" key="12">
    <source>
        <dbReference type="PROSITE-ProRule" id="PRU00110"/>
    </source>
</evidence>
<dbReference type="FunFam" id="1.10.287.130:FF:000002">
    <property type="entry name" value="Two-component osmosensing histidine kinase"/>
    <property type="match status" value="1"/>
</dbReference>
<evidence type="ECO:0000256" key="3">
    <source>
        <dbReference type="ARBA" id="ARBA00012438"/>
    </source>
</evidence>
<dbReference type="Gene3D" id="1.10.287.130">
    <property type="match status" value="1"/>
</dbReference>
<keyword evidence="15" id="KW-1133">Transmembrane helix</keyword>
<keyword evidence="15" id="KW-0472">Membrane</keyword>
<dbReference type="InterPro" id="IPR003594">
    <property type="entry name" value="HATPase_dom"/>
</dbReference>
<dbReference type="GO" id="GO:0003677">
    <property type="term" value="F:DNA binding"/>
    <property type="evidence" value="ECO:0007669"/>
    <property type="project" value="UniProtKB-KW"/>
</dbReference>
<dbReference type="SMART" id="SM00387">
    <property type="entry name" value="HATPase_c"/>
    <property type="match status" value="1"/>
</dbReference>
<comment type="subunit">
    <text evidence="10">At low DSF concentrations, interacts with RpfF.</text>
</comment>
<dbReference type="Pfam" id="PF17152">
    <property type="entry name" value="CHASE8"/>
    <property type="match status" value="1"/>
</dbReference>
<dbReference type="Gene3D" id="3.30.565.10">
    <property type="entry name" value="Histidine kinase-like ATPase, C-terminal domain"/>
    <property type="match status" value="1"/>
</dbReference>
<comment type="subcellular location">
    <subcellularLocation>
        <location evidence="2">Membrane</location>
    </subcellularLocation>
</comment>
<evidence type="ECO:0000256" key="9">
    <source>
        <dbReference type="ARBA" id="ARBA00023012"/>
    </source>
</evidence>
<dbReference type="Pfam" id="PF00672">
    <property type="entry name" value="HAMP"/>
    <property type="match status" value="1"/>
</dbReference>
<feature type="transmembrane region" description="Helical" evidence="15">
    <location>
        <begin position="15"/>
        <end position="36"/>
    </location>
</feature>
<evidence type="ECO:0000256" key="1">
    <source>
        <dbReference type="ARBA" id="ARBA00000085"/>
    </source>
</evidence>
<keyword evidence="4 13" id="KW-0597">Phosphoprotein</keyword>
<feature type="domain" description="Response regulatory" evidence="17">
    <location>
        <begin position="662"/>
        <end position="781"/>
    </location>
</feature>
<accession>A0A840V822</accession>
<feature type="modified residue" description="4-aspartylphosphate" evidence="13">
    <location>
        <position position="711"/>
    </location>
</feature>
<keyword evidence="5" id="KW-0808">Transferase</keyword>
<dbReference type="InterPro" id="IPR003661">
    <property type="entry name" value="HisK_dim/P_dom"/>
</dbReference>
<keyword evidence="8" id="KW-0067">ATP-binding</keyword>
<organism evidence="20 21">
    <name type="scientific">Desulfoprunum benzoelyticum</name>
    <dbReference type="NCBI Taxonomy" id="1506996"/>
    <lineage>
        <taxon>Bacteria</taxon>
        <taxon>Pseudomonadati</taxon>
        <taxon>Thermodesulfobacteriota</taxon>
        <taxon>Desulfobulbia</taxon>
        <taxon>Desulfobulbales</taxon>
        <taxon>Desulfobulbaceae</taxon>
        <taxon>Desulfoprunum</taxon>
    </lineage>
</organism>
<dbReference type="Proteomes" id="UP000539642">
    <property type="component" value="Unassembled WGS sequence"/>
</dbReference>
<dbReference type="GO" id="GO:0005524">
    <property type="term" value="F:ATP binding"/>
    <property type="evidence" value="ECO:0007669"/>
    <property type="project" value="UniProtKB-KW"/>
</dbReference>
<comment type="catalytic activity">
    <reaction evidence="1">
        <text>ATP + protein L-histidine = ADP + protein N-phospho-L-histidine.</text>
        <dbReference type="EC" id="2.7.13.3"/>
    </reaction>
</comment>
<dbReference type="SMART" id="SM00448">
    <property type="entry name" value="REC"/>
    <property type="match status" value="2"/>
</dbReference>
<feature type="domain" description="Histidine kinase" evidence="16">
    <location>
        <begin position="282"/>
        <end position="503"/>
    </location>
</feature>
<feature type="transmembrane region" description="Helical" evidence="15">
    <location>
        <begin position="166"/>
        <end position="184"/>
    </location>
</feature>
<keyword evidence="6" id="KW-0547">Nucleotide-binding</keyword>
<evidence type="ECO:0000256" key="14">
    <source>
        <dbReference type="SAM" id="Coils"/>
    </source>
</evidence>
<dbReference type="Pfam" id="PF01627">
    <property type="entry name" value="Hpt"/>
    <property type="match status" value="1"/>
</dbReference>
<dbReference type="AlphaFoldDB" id="A0A840V822"/>
<dbReference type="Pfam" id="PF02518">
    <property type="entry name" value="HATPase_c"/>
    <property type="match status" value="1"/>
</dbReference>
<keyword evidence="15" id="KW-0812">Transmembrane</keyword>
<dbReference type="SUPFAM" id="SSF55874">
    <property type="entry name" value="ATPase domain of HSP90 chaperone/DNA topoisomerase II/histidine kinase"/>
    <property type="match status" value="1"/>
</dbReference>
<proteinExistence type="predicted"/>
<dbReference type="InterPro" id="IPR036641">
    <property type="entry name" value="HPT_dom_sf"/>
</dbReference>
<sequence length="922" mass="102091">MLKPFFHSLPIKRKLTILILVITAMALLLFAGLSSINQIRLLRRSMLDNLTILAESVSNLSAPAVAAGSTAQVEKVLAGLQADPEIEMAIIYGATGEPLARFIPPGYAPTAMMPDALQEAGHDFIFSGGNVKLRFFHPIIHDGRRLGTVYILANTNRETDQIWDSALLLFSSLIVVLLVTQLISSSLQQLMTKPIYSLAKMARRISEEGDYTIRVSRKYNDEIGELIDDFNNMVEAVELREAELKEHRKNLELLVQERTEELRTKRDEALAAVRAKSEFLANMSHEIRTPMNGIIGVLSLLRDAPLAEEYRRLLDSATRSADSLLLIINDILDFTKIDAGRIDFESIVFDLRELMEETSELFIDAVNAKNLEFVCFVPLKINCRIKGDPTRLRQILTNMVSNAVKFTEQGEVVLRVEPAGRDGDRQTLRFSVQDTGIGIASTVIDRLFDKFTQADGSTTRKYGGTGLGLSVCKQLVEMQGGGIGVKSVLGQGSTFWFTLVFETAEDAVPFVPCAKITGRRILIVDDSASNRMLIEHYLQVCNVEMVSCGDAVTALAELETMRERGTAVDVALLDHHMPGDDGLTLAGLIRERHAERVTEMVLLSSGSVPRDKAVEAGIRSIVYKPIRQRQLYDILVSVISGRRYSLKRSEEKEKRELRLHGKVLLVDDEPINQKVAEAILQKFGLETEVAGNGWEAVRMVQAGDYALVLMDIQMPEMSGYEAAEVIRRREQEEGRERVVIIAMTANAMETTRRKCLAIGMDDFLTKPIKPDVLAERLLPWLGVPPDADAAGDGGAVEAPVYRPSCWNRNQALQFVGGDSQLLHDMMGLFLQRNTPLLLRVDAAIQARDARALCEAAHAYKGAVNHFAAVGVREIALALEKAGRNDNLDGIEELWELLVNEAASLQTELEQAYDAEEAGPGAK</sequence>
<dbReference type="InterPro" id="IPR036097">
    <property type="entry name" value="HisK_dim/P_sf"/>
</dbReference>
<dbReference type="SUPFAM" id="SSF158472">
    <property type="entry name" value="HAMP domain-like"/>
    <property type="match status" value="1"/>
</dbReference>
<name>A0A840V822_9BACT</name>
<evidence type="ECO:0000256" key="8">
    <source>
        <dbReference type="ARBA" id="ARBA00022840"/>
    </source>
</evidence>
<dbReference type="SMART" id="SM00304">
    <property type="entry name" value="HAMP"/>
    <property type="match status" value="1"/>
</dbReference>
<dbReference type="CDD" id="cd06225">
    <property type="entry name" value="HAMP"/>
    <property type="match status" value="1"/>
</dbReference>
<dbReference type="InterPro" id="IPR008207">
    <property type="entry name" value="Sig_transdc_His_kin_Hpt_dom"/>
</dbReference>
<comment type="caution">
    <text evidence="20">The sequence shown here is derived from an EMBL/GenBank/DDBJ whole genome shotgun (WGS) entry which is preliminary data.</text>
</comment>
<gene>
    <name evidence="20" type="ORF">HNQ81_002882</name>
</gene>